<evidence type="ECO:0000313" key="2">
    <source>
        <dbReference type="EMBL" id="GAA3711306.1"/>
    </source>
</evidence>
<evidence type="ECO:0000313" key="3">
    <source>
        <dbReference type="Proteomes" id="UP001499884"/>
    </source>
</evidence>
<comment type="caution">
    <text evidence="2">The sequence shown here is derived from an EMBL/GenBank/DDBJ whole genome shotgun (WGS) entry which is preliminary data.</text>
</comment>
<feature type="region of interest" description="Disordered" evidence="1">
    <location>
        <begin position="45"/>
        <end position="76"/>
    </location>
</feature>
<proteinExistence type="predicted"/>
<name>A0ABP7DZI6_9ACTN</name>
<protein>
    <submittedName>
        <fullName evidence="2">Uncharacterized protein</fullName>
    </submittedName>
</protein>
<feature type="compositionally biased region" description="Basic and acidic residues" evidence="1">
    <location>
        <begin position="65"/>
        <end position="76"/>
    </location>
</feature>
<dbReference type="RefSeq" id="WP_345640752.1">
    <property type="nucleotide sequence ID" value="NZ_BAABEP010000002.1"/>
</dbReference>
<gene>
    <name evidence="2" type="ORF">GCM10023082_06400</name>
</gene>
<keyword evidence="3" id="KW-1185">Reference proteome</keyword>
<reference evidence="3" key="1">
    <citation type="journal article" date="2019" name="Int. J. Syst. Evol. Microbiol.">
        <title>The Global Catalogue of Microorganisms (GCM) 10K type strain sequencing project: providing services to taxonomists for standard genome sequencing and annotation.</title>
        <authorList>
            <consortium name="The Broad Institute Genomics Platform"/>
            <consortium name="The Broad Institute Genome Sequencing Center for Infectious Disease"/>
            <person name="Wu L."/>
            <person name="Ma J."/>
        </authorList>
    </citation>
    <scope>NUCLEOTIDE SEQUENCE [LARGE SCALE GENOMIC DNA]</scope>
    <source>
        <strain evidence="3">JCM 30846</strain>
    </source>
</reference>
<dbReference type="Proteomes" id="UP001499884">
    <property type="component" value="Unassembled WGS sequence"/>
</dbReference>
<dbReference type="EMBL" id="BAABEP010000002">
    <property type="protein sequence ID" value="GAA3711306.1"/>
    <property type="molecule type" value="Genomic_DNA"/>
</dbReference>
<evidence type="ECO:0000256" key="1">
    <source>
        <dbReference type="SAM" id="MobiDB-lite"/>
    </source>
</evidence>
<accession>A0ABP7DZI6</accession>
<sequence length="76" mass="8426">MNGEADEKLVDIGLQSRERPVIAQYQVDVSVRAGDEGTDLQRGVFVRHPWPPPQVGDFHGRPRPPRGEGGEAHRDS</sequence>
<organism evidence="2 3">
    <name type="scientific">Streptomyces tremellae</name>
    <dbReference type="NCBI Taxonomy" id="1124239"/>
    <lineage>
        <taxon>Bacteria</taxon>
        <taxon>Bacillati</taxon>
        <taxon>Actinomycetota</taxon>
        <taxon>Actinomycetes</taxon>
        <taxon>Kitasatosporales</taxon>
        <taxon>Streptomycetaceae</taxon>
        <taxon>Streptomyces</taxon>
    </lineage>
</organism>